<keyword evidence="4 6" id="KW-1133">Transmembrane helix</keyword>
<keyword evidence="5 6" id="KW-0472">Membrane</keyword>
<gene>
    <name evidence="7" type="ORF">HNR05_002099</name>
</gene>
<keyword evidence="3 6" id="KW-0812">Transmembrane</keyword>
<name>A0A7Z0EF16_9MICO</name>
<dbReference type="GO" id="GO:0005886">
    <property type="term" value="C:plasma membrane"/>
    <property type="evidence" value="ECO:0007669"/>
    <property type="project" value="UniProtKB-SubCell"/>
</dbReference>
<comment type="subcellular location">
    <subcellularLocation>
        <location evidence="1">Cell membrane</location>
        <topology evidence="1">Multi-pass membrane protein</topology>
    </subcellularLocation>
</comment>
<dbReference type="Pfam" id="PF03631">
    <property type="entry name" value="Virul_fac_BrkB"/>
    <property type="match status" value="1"/>
</dbReference>
<dbReference type="EMBL" id="JACCFM010000001">
    <property type="protein sequence ID" value="NYJ20308.1"/>
    <property type="molecule type" value="Genomic_DNA"/>
</dbReference>
<comment type="caution">
    <text evidence="7">The sequence shown here is derived from an EMBL/GenBank/DDBJ whole genome shotgun (WGS) entry which is preliminary data.</text>
</comment>
<dbReference type="RefSeq" id="WP_179578934.1">
    <property type="nucleotide sequence ID" value="NZ_JACCFM010000001.1"/>
</dbReference>
<keyword evidence="2" id="KW-1003">Cell membrane</keyword>
<evidence type="ECO:0000256" key="5">
    <source>
        <dbReference type="ARBA" id="ARBA00023136"/>
    </source>
</evidence>
<dbReference type="InterPro" id="IPR017039">
    <property type="entry name" value="Virul_fac_BrkB"/>
</dbReference>
<sequence>MINKVNRAVQSVTQWVNGLRPVRVFAHFGRSGGALLTGGMSYQSIFAVFAALWVAFSVAGLWLTANPALQHALYDTINQSIPNLIGADGIVNPAELTNSTALSWSAAIALLGLLSTALGWMSITAQAIRTIFRMPPNTTFFLLLKARELGLGLLFGFVLLASAALSVASTEALQLLFPLVGLPVDSFWFDATVRVVGLTIVLVIDTVTLAVLFRVLSQIHIPFRRLLVGSVLGAIGLGVLKVLGSVLLRGAGANPLLAAFAVIIGLLIWFKLTSTAILLAASWIAVGMADAGLTAHKQSESEQAEHDAQRENDALRIAAEVELRNALQARADAPWYSVWSADRRLRAARKYAHRHGVAGPN</sequence>
<evidence type="ECO:0000256" key="6">
    <source>
        <dbReference type="SAM" id="Phobius"/>
    </source>
</evidence>
<evidence type="ECO:0000313" key="8">
    <source>
        <dbReference type="Proteomes" id="UP000537260"/>
    </source>
</evidence>
<keyword evidence="8" id="KW-1185">Reference proteome</keyword>
<dbReference type="PANTHER" id="PTHR30213:SF1">
    <property type="entry name" value="INNER MEMBRANE PROTEIN YHJD"/>
    <property type="match status" value="1"/>
</dbReference>
<protein>
    <submittedName>
        <fullName evidence="7">Membrane protein</fullName>
    </submittedName>
</protein>
<feature type="transmembrane region" description="Helical" evidence="6">
    <location>
        <begin position="45"/>
        <end position="65"/>
    </location>
</feature>
<dbReference type="AlphaFoldDB" id="A0A7Z0EF16"/>
<feature type="transmembrane region" description="Helical" evidence="6">
    <location>
        <begin position="256"/>
        <end position="286"/>
    </location>
</feature>
<reference evidence="7 8" key="1">
    <citation type="submission" date="2020-07" db="EMBL/GenBank/DDBJ databases">
        <title>Sequencing the genomes of 1000 actinobacteria strains.</title>
        <authorList>
            <person name="Klenk H.-P."/>
        </authorList>
    </citation>
    <scope>NUCLEOTIDE SEQUENCE [LARGE SCALE GENOMIC DNA]</scope>
    <source>
        <strain evidence="7 8">LI1</strain>
    </source>
</reference>
<proteinExistence type="predicted"/>
<evidence type="ECO:0000256" key="2">
    <source>
        <dbReference type="ARBA" id="ARBA00022475"/>
    </source>
</evidence>
<feature type="transmembrane region" description="Helical" evidence="6">
    <location>
        <begin position="225"/>
        <end position="244"/>
    </location>
</feature>
<feature type="transmembrane region" description="Helical" evidence="6">
    <location>
        <begin position="149"/>
        <end position="168"/>
    </location>
</feature>
<evidence type="ECO:0000256" key="4">
    <source>
        <dbReference type="ARBA" id="ARBA00022989"/>
    </source>
</evidence>
<feature type="transmembrane region" description="Helical" evidence="6">
    <location>
        <begin position="188"/>
        <end position="213"/>
    </location>
</feature>
<evidence type="ECO:0000313" key="7">
    <source>
        <dbReference type="EMBL" id="NYJ20308.1"/>
    </source>
</evidence>
<evidence type="ECO:0000256" key="3">
    <source>
        <dbReference type="ARBA" id="ARBA00022692"/>
    </source>
</evidence>
<feature type="transmembrane region" description="Helical" evidence="6">
    <location>
        <begin position="101"/>
        <end position="128"/>
    </location>
</feature>
<accession>A0A7Z0EF16</accession>
<organism evidence="7 8">
    <name type="scientific">Glaciibacter psychrotolerans</name>
    <dbReference type="NCBI Taxonomy" id="670054"/>
    <lineage>
        <taxon>Bacteria</taxon>
        <taxon>Bacillati</taxon>
        <taxon>Actinomycetota</taxon>
        <taxon>Actinomycetes</taxon>
        <taxon>Micrococcales</taxon>
        <taxon>Microbacteriaceae</taxon>
        <taxon>Glaciibacter</taxon>
    </lineage>
</organism>
<dbReference type="Proteomes" id="UP000537260">
    <property type="component" value="Unassembled WGS sequence"/>
</dbReference>
<evidence type="ECO:0000256" key="1">
    <source>
        <dbReference type="ARBA" id="ARBA00004651"/>
    </source>
</evidence>
<dbReference type="PANTHER" id="PTHR30213">
    <property type="entry name" value="INNER MEMBRANE PROTEIN YHJD"/>
    <property type="match status" value="1"/>
</dbReference>